<sequence length="165" mass="18511">MLPFKAIRSAIARGLKAALNMPVIEMNGGGKMPVGSFLTYDFPDGFGGATGQPVITQQNSKEYRRETVTFTVSFNSYADLTEDSVENAMRARDWFKTTGRELLKDTLDVIVTEIGEIQSRDINIGEEWERRQGFDVDFRATDVVITDLSGWIETAPIQRSDLIEH</sequence>
<reference evidence="2" key="2">
    <citation type="submission" date="2020-09" db="EMBL/GenBank/DDBJ databases">
        <authorList>
            <person name="Sun Q."/>
            <person name="Zhou Y."/>
        </authorList>
    </citation>
    <scope>NUCLEOTIDE SEQUENCE</scope>
    <source>
        <strain evidence="2">CGMCC 1.16134</strain>
    </source>
</reference>
<feature type="domain" description="Phage neck terminator protein gp12-like" evidence="1">
    <location>
        <begin position="7"/>
        <end position="155"/>
    </location>
</feature>
<evidence type="ECO:0000313" key="2">
    <source>
        <dbReference type="EMBL" id="GGF77248.1"/>
    </source>
</evidence>
<dbReference type="InterPro" id="IPR057087">
    <property type="entry name" value="Gp12-like"/>
</dbReference>
<evidence type="ECO:0000313" key="3">
    <source>
        <dbReference type="Proteomes" id="UP000637643"/>
    </source>
</evidence>
<gene>
    <name evidence="2" type="ORF">GCM10010912_22930</name>
</gene>
<organism evidence="2 3">
    <name type="scientific">Paenibacillus albidus</name>
    <dbReference type="NCBI Taxonomy" id="2041023"/>
    <lineage>
        <taxon>Bacteria</taxon>
        <taxon>Bacillati</taxon>
        <taxon>Bacillota</taxon>
        <taxon>Bacilli</taxon>
        <taxon>Bacillales</taxon>
        <taxon>Paenibacillaceae</taxon>
        <taxon>Paenibacillus</taxon>
    </lineage>
</organism>
<keyword evidence="3" id="KW-1185">Reference proteome</keyword>
<proteinExistence type="predicted"/>
<dbReference type="RefSeq" id="WP_189024911.1">
    <property type="nucleotide sequence ID" value="NZ_BMKR01000008.1"/>
</dbReference>
<dbReference type="NCBIfam" id="NF047498">
    <property type="entry name" value="LIC_12616_fam"/>
    <property type="match status" value="1"/>
</dbReference>
<dbReference type="Proteomes" id="UP000637643">
    <property type="component" value="Unassembled WGS sequence"/>
</dbReference>
<dbReference type="EMBL" id="BMKR01000008">
    <property type="protein sequence ID" value="GGF77248.1"/>
    <property type="molecule type" value="Genomic_DNA"/>
</dbReference>
<accession>A0A917CA56</accession>
<reference evidence="2" key="1">
    <citation type="journal article" date="2014" name="Int. J. Syst. Evol. Microbiol.">
        <title>Complete genome sequence of Corynebacterium casei LMG S-19264T (=DSM 44701T), isolated from a smear-ripened cheese.</title>
        <authorList>
            <consortium name="US DOE Joint Genome Institute (JGI-PGF)"/>
            <person name="Walter F."/>
            <person name="Albersmeier A."/>
            <person name="Kalinowski J."/>
            <person name="Ruckert C."/>
        </authorList>
    </citation>
    <scope>NUCLEOTIDE SEQUENCE</scope>
    <source>
        <strain evidence="2">CGMCC 1.16134</strain>
    </source>
</reference>
<evidence type="ECO:0000259" key="1">
    <source>
        <dbReference type="Pfam" id="PF23961"/>
    </source>
</evidence>
<dbReference type="Pfam" id="PF23961">
    <property type="entry name" value="Phage_tail_terminator_9"/>
    <property type="match status" value="1"/>
</dbReference>
<dbReference type="AlphaFoldDB" id="A0A917CA56"/>
<name>A0A917CA56_9BACL</name>
<protein>
    <recommendedName>
        <fullName evidence="1">Phage neck terminator protein gp12-like domain-containing protein</fullName>
    </recommendedName>
</protein>
<comment type="caution">
    <text evidence="2">The sequence shown here is derived from an EMBL/GenBank/DDBJ whole genome shotgun (WGS) entry which is preliminary data.</text>
</comment>